<feature type="compositionally biased region" description="Basic and acidic residues" evidence="1">
    <location>
        <begin position="1"/>
        <end position="11"/>
    </location>
</feature>
<dbReference type="Proteomes" id="UP000031599">
    <property type="component" value="Unassembled WGS sequence"/>
</dbReference>
<gene>
    <name evidence="2" type="ORF">DB30_04380</name>
</gene>
<dbReference type="AlphaFoldDB" id="A0A0C2D910"/>
<organism evidence="2 3">
    <name type="scientific">Enhygromyxa salina</name>
    <dbReference type="NCBI Taxonomy" id="215803"/>
    <lineage>
        <taxon>Bacteria</taxon>
        <taxon>Pseudomonadati</taxon>
        <taxon>Myxococcota</taxon>
        <taxon>Polyangia</taxon>
        <taxon>Nannocystales</taxon>
        <taxon>Nannocystaceae</taxon>
        <taxon>Enhygromyxa</taxon>
    </lineage>
</organism>
<feature type="region of interest" description="Disordered" evidence="1">
    <location>
        <begin position="1"/>
        <end position="22"/>
    </location>
</feature>
<evidence type="ECO:0000256" key="1">
    <source>
        <dbReference type="SAM" id="MobiDB-lite"/>
    </source>
</evidence>
<reference evidence="2 3" key="1">
    <citation type="submission" date="2014-12" db="EMBL/GenBank/DDBJ databases">
        <title>Genome assembly of Enhygromyxa salina DSM 15201.</title>
        <authorList>
            <person name="Sharma G."/>
            <person name="Subramanian S."/>
        </authorList>
    </citation>
    <scope>NUCLEOTIDE SEQUENCE [LARGE SCALE GENOMIC DNA]</scope>
    <source>
        <strain evidence="2 3">DSM 15201</strain>
    </source>
</reference>
<protein>
    <submittedName>
        <fullName evidence="2">Uncharacterized protein</fullName>
    </submittedName>
</protein>
<comment type="caution">
    <text evidence="2">The sequence shown here is derived from an EMBL/GenBank/DDBJ whole genome shotgun (WGS) entry which is preliminary data.</text>
</comment>
<accession>A0A0C2D910</accession>
<dbReference type="EMBL" id="JMCC02000037">
    <property type="protein sequence ID" value="KIG16467.1"/>
    <property type="molecule type" value="Genomic_DNA"/>
</dbReference>
<sequence length="61" mass="6529">MGKPAGERGRSGVEGPSSGLYGHDLDLRDYRGPHCYAFSCDMLGPDCPSKTECVLIDVSPK</sequence>
<name>A0A0C2D910_9BACT</name>
<evidence type="ECO:0000313" key="2">
    <source>
        <dbReference type="EMBL" id="KIG16467.1"/>
    </source>
</evidence>
<evidence type="ECO:0000313" key="3">
    <source>
        <dbReference type="Proteomes" id="UP000031599"/>
    </source>
</evidence>
<proteinExistence type="predicted"/>